<protein>
    <submittedName>
        <fullName evidence="1">Pyrroloquinoline quinone biosynthesis protein PqqE</fullName>
    </submittedName>
</protein>
<comment type="caution">
    <text evidence="1">The sequence shown here is derived from an EMBL/GenBank/DDBJ whole genome shotgun (WGS) entry which is preliminary data.</text>
</comment>
<accession>A0ACC6UA53</accession>
<gene>
    <name evidence="1" type="primary">pqqE</name>
    <name evidence="1" type="ORF">AB4Y32_33160</name>
</gene>
<reference evidence="1" key="1">
    <citation type="submission" date="2024-07" db="EMBL/GenBank/DDBJ databases">
        <title>A survey of Mimosa microsymbionts across Brazilian biomes reveals a high diversity of Paraburkholderia nodulating endemic species, but also that Cupriavidus is common as a symbiont of widespread species.</title>
        <authorList>
            <person name="Rouws L."/>
            <person name="Barauna A."/>
            <person name="Beukes C."/>
            <person name="Rouws J.R.C."/>
            <person name="De Faria S.M."/>
            <person name="Gross E."/>
            <person name="Bueno Dos Reis Junior F."/>
            <person name="Simon M.F."/>
            <person name="Maluk M."/>
            <person name="Odee D.W."/>
            <person name="Kenicer G."/>
            <person name="Young J.P.W."/>
            <person name="Reis V.M."/>
            <person name="Zilli J."/>
            <person name="James E.K."/>
        </authorList>
    </citation>
    <scope>NUCLEOTIDE SEQUENCE</scope>
    <source>
        <strain evidence="1">EG181B</strain>
    </source>
</reference>
<proteinExistence type="predicted"/>
<evidence type="ECO:0000313" key="1">
    <source>
        <dbReference type="EMBL" id="MEX3936568.1"/>
    </source>
</evidence>
<sequence>MSDLAIAERQHGQQAARSDVGPPLWLLAELTYRCPLHCAFCYNPVDYTHQRDELSTAQWIGVLREARKLGAAQLGFSGGEPLMRDDLEELVAEAHKLGFYTNLITSGVGLTDARLDVLKANGLDHIQLSFQDSTQELNDFLSSTRTFDLKNRVARSIKAHGFPMVLNCVLHRYNLPHVDKIIEMALAMGAEYLELANTQYYGWAHANRAQLMPTAEQLREAEAVVERYRREIGNRCKIFFVVPDYFETRPKRCMNGWGSVFLGVAPDGAALPCHSARSLPGLTFPNVKDMPLADIWYASDAFNRFRGFEWMKEPCRSCDEKEKDLGGCRCQAYLLTHDATNADPVCDKSEHHERVVQVVRDAARRGATLAPDEQPVMFRNDANSRRFAADAHSGAESGAHGGTRAATGTTTTTTTPPKETTRS</sequence>
<keyword evidence="2" id="KW-1185">Reference proteome</keyword>
<organism evidence="1 2">
    <name type="scientific">Paraburkholderia phymatum</name>
    <dbReference type="NCBI Taxonomy" id="148447"/>
    <lineage>
        <taxon>Bacteria</taxon>
        <taxon>Pseudomonadati</taxon>
        <taxon>Pseudomonadota</taxon>
        <taxon>Betaproteobacteria</taxon>
        <taxon>Burkholderiales</taxon>
        <taxon>Burkholderiaceae</taxon>
        <taxon>Paraburkholderia</taxon>
    </lineage>
</organism>
<evidence type="ECO:0000313" key="2">
    <source>
        <dbReference type="Proteomes" id="UP001558850"/>
    </source>
</evidence>
<name>A0ACC6UA53_9BURK</name>
<dbReference type="EMBL" id="JBFRCH010000034">
    <property type="protein sequence ID" value="MEX3936568.1"/>
    <property type="molecule type" value="Genomic_DNA"/>
</dbReference>
<dbReference type="Proteomes" id="UP001558850">
    <property type="component" value="Unassembled WGS sequence"/>
</dbReference>